<proteinExistence type="predicted"/>
<name>A0AAV2ICW4_LYMST</name>
<evidence type="ECO:0000313" key="3">
    <source>
        <dbReference type="Proteomes" id="UP001497497"/>
    </source>
</evidence>
<protein>
    <submittedName>
        <fullName evidence="2">Uncharacterized protein</fullName>
    </submittedName>
</protein>
<organism evidence="2 3">
    <name type="scientific">Lymnaea stagnalis</name>
    <name type="common">Great pond snail</name>
    <name type="synonym">Helix stagnalis</name>
    <dbReference type="NCBI Taxonomy" id="6523"/>
    <lineage>
        <taxon>Eukaryota</taxon>
        <taxon>Metazoa</taxon>
        <taxon>Spiralia</taxon>
        <taxon>Lophotrochozoa</taxon>
        <taxon>Mollusca</taxon>
        <taxon>Gastropoda</taxon>
        <taxon>Heterobranchia</taxon>
        <taxon>Euthyneura</taxon>
        <taxon>Panpulmonata</taxon>
        <taxon>Hygrophila</taxon>
        <taxon>Lymnaeoidea</taxon>
        <taxon>Lymnaeidae</taxon>
        <taxon>Lymnaea</taxon>
    </lineage>
</organism>
<comment type="caution">
    <text evidence="2">The sequence shown here is derived from an EMBL/GenBank/DDBJ whole genome shotgun (WGS) entry which is preliminary data.</text>
</comment>
<feature type="region of interest" description="Disordered" evidence="1">
    <location>
        <begin position="75"/>
        <end position="101"/>
    </location>
</feature>
<keyword evidence="3" id="KW-1185">Reference proteome</keyword>
<accession>A0AAV2ICW4</accession>
<evidence type="ECO:0000313" key="2">
    <source>
        <dbReference type="EMBL" id="CAL1544768.1"/>
    </source>
</evidence>
<feature type="non-terminal residue" evidence="2">
    <location>
        <position position="1"/>
    </location>
</feature>
<dbReference type="Proteomes" id="UP001497497">
    <property type="component" value="Unassembled WGS sequence"/>
</dbReference>
<dbReference type="AlphaFoldDB" id="A0AAV2ICW4"/>
<feature type="non-terminal residue" evidence="2">
    <location>
        <position position="101"/>
    </location>
</feature>
<reference evidence="2 3" key="1">
    <citation type="submission" date="2024-04" db="EMBL/GenBank/DDBJ databases">
        <authorList>
            <consortium name="Genoscope - CEA"/>
            <person name="William W."/>
        </authorList>
    </citation>
    <scope>NUCLEOTIDE SEQUENCE [LARGE SCALE GENOMIC DNA]</scope>
</reference>
<gene>
    <name evidence="2" type="ORF">GSLYS_00018251001</name>
</gene>
<feature type="compositionally biased region" description="Polar residues" evidence="1">
    <location>
        <begin position="75"/>
        <end position="87"/>
    </location>
</feature>
<dbReference type="EMBL" id="CAXITT010000644">
    <property type="protein sequence ID" value="CAL1544768.1"/>
    <property type="molecule type" value="Genomic_DNA"/>
</dbReference>
<sequence length="101" mass="10718">LSNTHLQSWASTNSAGDIVNQFSPVSPADNYSGQVVNTNGDTLNRFYNFKSASNNLPTGKNCSFGKMTSSSAQIDNSSTTFQSTSHVNAGDFCHPGDAVNH</sequence>
<evidence type="ECO:0000256" key="1">
    <source>
        <dbReference type="SAM" id="MobiDB-lite"/>
    </source>
</evidence>